<dbReference type="InterPro" id="IPR007055">
    <property type="entry name" value="BON_dom"/>
</dbReference>
<evidence type="ECO:0000313" key="2">
    <source>
        <dbReference type="EMBL" id="RFM35740.1"/>
    </source>
</evidence>
<feature type="domain" description="BON" evidence="1">
    <location>
        <begin position="18"/>
        <end position="87"/>
    </location>
</feature>
<dbReference type="PROSITE" id="PS50914">
    <property type="entry name" value="BON"/>
    <property type="match status" value="1"/>
</dbReference>
<organism evidence="2 3">
    <name type="scientific">Chitinophaga silvisoli</name>
    <dbReference type="NCBI Taxonomy" id="2291814"/>
    <lineage>
        <taxon>Bacteria</taxon>
        <taxon>Pseudomonadati</taxon>
        <taxon>Bacteroidota</taxon>
        <taxon>Chitinophagia</taxon>
        <taxon>Chitinophagales</taxon>
        <taxon>Chitinophagaceae</taxon>
        <taxon>Chitinophaga</taxon>
    </lineage>
</organism>
<dbReference type="AlphaFoldDB" id="A0A3E1P6K9"/>
<protein>
    <submittedName>
        <fullName evidence="2">BON domain-containing protein</fullName>
    </submittedName>
</protein>
<dbReference type="Proteomes" id="UP000261174">
    <property type="component" value="Unassembled WGS sequence"/>
</dbReference>
<dbReference type="PROSITE" id="PS51257">
    <property type="entry name" value="PROKAR_LIPOPROTEIN"/>
    <property type="match status" value="1"/>
</dbReference>
<gene>
    <name evidence="2" type="ORF">DXN04_10240</name>
</gene>
<evidence type="ECO:0000259" key="1">
    <source>
        <dbReference type="PROSITE" id="PS50914"/>
    </source>
</evidence>
<comment type="caution">
    <text evidence="2">The sequence shown here is derived from an EMBL/GenBank/DDBJ whole genome shotgun (WGS) entry which is preliminary data.</text>
</comment>
<accession>A0A3E1P6K9</accession>
<reference evidence="2 3" key="1">
    <citation type="submission" date="2018-08" db="EMBL/GenBank/DDBJ databases">
        <title>Chitinophaga sp. K20C18050901, a novel bacterium isolated from forest soil.</title>
        <authorList>
            <person name="Wang C."/>
        </authorList>
    </citation>
    <scope>NUCLEOTIDE SEQUENCE [LARGE SCALE GENOMIC DNA]</scope>
    <source>
        <strain evidence="2 3">K20C18050901</strain>
    </source>
</reference>
<name>A0A3E1P6K9_9BACT</name>
<dbReference type="EMBL" id="QTJV01000002">
    <property type="protein sequence ID" value="RFM35740.1"/>
    <property type="molecule type" value="Genomic_DNA"/>
</dbReference>
<dbReference type="Gene3D" id="3.30.1340.30">
    <property type="match status" value="1"/>
</dbReference>
<dbReference type="RefSeq" id="WP_116853223.1">
    <property type="nucleotide sequence ID" value="NZ_QTJV01000002.1"/>
</dbReference>
<dbReference type="OrthoDB" id="1097785at2"/>
<sequence length="103" mass="10764">MDRKSLLMAASLLVVTSLYSCQPGDDTVKLAVIDKLNNSPGITAQVKDGVVDLNGEVPNDSAKVAAEDAVKKINGVKAVNNNIMVEPVIPPPPPMPEDTGGQQ</sequence>
<dbReference type="Pfam" id="PF04972">
    <property type="entry name" value="BON"/>
    <property type="match status" value="1"/>
</dbReference>
<evidence type="ECO:0000313" key="3">
    <source>
        <dbReference type="Proteomes" id="UP000261174"/>
    </source>
</evidence>
<proteinExistence type="predicted"/>
<keyword evidence="3" id="KW-1185">Reference proteome</keyword>